<evidence type="ECO:0000313" key="1">
    <source>
        <dbReference type="EMBL" id="EYC45474.1"/>
    </source>
</evidence>
<protein>
    <submittedName>
        <fullName evidence="1">Uncharacterized protein</fullName>
    </submittedName>
</protein>
<sequence>MSAQLSSHKRLLTQFTKKVETVLTRFIAENLESLTASDDDSSLAYNKDCRRRLEEAIGAIEACTSRITQLLKGYASLLDSLKNPSKKDYDDYDEYAAKVEEVLSSALDYLVLIEARSRSFLSICSTETPSKTANRSFVSASDAELRTKKARASHSTNTHI</sequence>
<dbReference type="AlphaFoldDB" id="A0A016X080"/>
<dbReference type="Proteomes" id="UP000024635">
    <property type="component" value="Unassembled WGS sequence"/>
</dbReference>
<comment type="caution">
    <text evidence="1">The sequence shown here is derived from an EMBL/GenBank/DDBJ whole genome shotgun (WGS) entry which is preliminary data.</text>
</comment>
<evidence type="ECO:0000313" key="2">
    <source>
        <dbReference type="Proteomes" id="UP000024635"/>
    </source>
</evidence>
<reference evidence="2" key="1">
    <citation type="journal article" date="2015" name="Nat. Genet.">
        <title>The genome and transcriptome of the zoonotic hookworm Ancylostoma ceylanicum identify infection-specific gene families.</title>
        <authorList>
            <person name="Schwarz E.M."/>
            <person name="Hu Y."/>
            <person name="Antoshechkin I."/>
            <person name="Miller M.M."/>
            <person name="Sternberg P.W."/>
            <person name="Aroian R.V."/>
        </authorList>
    </citation>
    <scope>NUCLEOTIDE SEQUENCE</scope>
    <source>
        <strain evidence="2">HY135</strain>
    </source>
</reference>
<organism evidence="1 2">
    <name type="scientific">Ancylostoma ceylanicum</name>
    <dbReference type="NCBI Taxonomy" id="53326"/>
    <lineage>
        <taxon>Eukaryota</taxon>
        <taxon>Metazoa</taxon>
        <taxon>Ecdysozoa</taxon>
        <taxon>Nematoda</taxon>
        <taxon>Chromadorea</taxon>
        <taxon>Rhabditida</taxon>
        <taxon>Rhabditina</taxon>
        <taxon>Rhabditomorpha</taxon>
        <taxon>Strongyloidea</taxon>
        <taxon>Ancylostomatidae</taxon>
        <taxon>Ancylostomatinae</taxon>
        <taxon>Ancylostoma</taxon>
    </lineage>
</organism>
<proteinExistence type="predicted"/>
<dbReference type="OrthoDB" id="5864015at2759"/>
<dbReference type="EMBL" id="JARK01000026">
    <property type="protein sequence ID" value="EYC45474.1"/>
    <property type="molecule type" value="Genomic_DNA"/>
</dbReference>
<accession>A0A016X080</accession>
<gene>
    <name evidence="1" type="primary">Acey_s0426.g1248</name>
    <name evidence="1" type="ORF">Y032_0426g1248</name>
</gene>
<name>A0A016X080_9BILA</name>
<keyword evidence="2" id="KW-1185">Reference proteome</keyword>